<comment type="caution">
    <text evidence="16">The sequence shown here is derived from an EMBL/GenBank/DDBJ whole genome shotgun (WGS) entry which is preliminary data.</text>
</comment>
<feature type="domain" description="DRTGG" evidence="15">
    <location>
        <begin position="204"/>
        <end position="316"/>
    </location>
</feature>
<keyword evidence="9 13" id="KW-0808">Transferase</keyword>
<dbReference type="PANTHER" id="PTHR43356">
    <property type="entry name" value="PHOSPHATE ACETYLTRANSFERASE"/>
    <property type="match status" value="1"/>
</dbReference>
<evidence type="ECO:0000256" key="13">
    <source>
        <dbReference type="PIRNR" id="PIRNR006107"/>
    </source>
</evidence>
<dbReference type="InterPro" id="IPR010766">
    <property type="entry name" value="DRTGG"/>
</dbReference>
<comment type="similarity">
    <text evidence="4 13">In the C-terminal section; belongs to the phosphate acetyltransferase and butyryltransferase family.</text>
</comment>
<dbReference type="Pfam" id="PF07085">
    <property type="entry name" value="DRTGG"/>
    <property type="match status" value="1"/>
</dbReference>
<dbReference type="Gene3D" id="3.40.50.10750">
    <property type="entry name" value="Isocitrate/Isopropylmalate dehydrogenase-like"/>
    <property type="match status" value="1"/>
</dbReference>
<evidence type="ECO:0000313" key="16">
    <source>
        <dbReference type="EMBL" id="TRW45576.1"/>
    </source>
</evidence>
<dbReference type="InterPro" id="IPR042113">
    <property type="entry name" value="P_AcTrfase_dom1"/>
</dbReference>
<dbReference type="SUPFAM" id="SSF53659">
    <property type="entry name" value="Isocitrate/Isopropylmalate dehydrogenase-like"/>
    <property type="match status" value="1"/>
</dbReference>
<keyword evidence="8 13" id="KW-0963">Cytoplasm</keyword>
<name>A0A552WS91_9MICO</name>
<evidence type="ECO:0000313" key="17">
    <source>
        <dbReference type="Proteomes" id="UP000318693"/>
    </source>
</evidence>
<gene>
    <name evidence="16" type="ORF">FJ693_09195</name>
</gene>
<evidence type="ECO:0000256" key="1">
    <source>
        <dbReference type="ARBA" id="ARBA00000705"/>
    </source>
</evidence>
<feature type="domain" description="Phosphate acetyl/butaryl transferase" evidence="14">
    <location>
        <begin position="362"/>
        <end position="679"/>
    </location>
</feature>
<dbReference type="PIRSF" id="PIRSF006107">
    <property type="entry name" value="PhpActrans_proteobac"/>
    <property type="match status" value="1"/>
</dbReference>
<evidence type="ECO:0000256" key="5">
    <source>
        <dbReference type="ARBA" id="ARBA00009786"/>
    </source>
</evidence>
<proteinExistence type="inferred from homology"/>
<dbReference type="AlphaFoldDB" id="A0A552WS91"/>
<dbReference type="InterPro" id="IPR002505">
    <property type="entry name" value="PTA_PTB"/>
</dbReference>
<dbReference type="NCBIfam" id="NF007233">
    <property type="entry name" value="PRK09653.1"/>
    <property type="match status" value="1"/>
</dbReference>
<dbReference type="GO" id="GO:0005737">
    <property type="term" value="C:cytoplasm"/>
    <property type="evidence" value="ECO:0007669"/>
    <property type="project" value="UniProtKB-SubCell"/>
</dbReference>
<keyword evidence="17" id="KW-1185">Reference proteome</keyword>
<evidence type="ECO:0000256" key="7">
    <source>
        <dbReference type="ARBA" id="ARBA00021528"/>
    </source>
</evidence>
<comment type="subcellular location">
    <subcellularLocation>
        <location evidence="2 13">Cytoplasm</location>
    </subcellularLocation>
</comment>
<dbReference type="Gene3D" id="3.40.1390.20">
    <property type="entry name" value="HprK N-terminal domain-like"/>
    <property type="match status" value="1"/>
</dbReference>
<reference evidence="16 17" key="1">
    <citation type="submission" date="2019-07" db="EMBL/GenBank/DDBJ databases">
        <title>Georgenia wutianyii sp. nov. and Georgenia *** sp. nov. isolated from plateau pika (Ochotona curzoniae) in the Qinghai-Tibet plateau of China.</title>
        <authorList>
            <person name="Tian Z."/>
        </authorList>
    </citation>
    <scope>NUCLEOTIDE SEQUENCE [LARGE SCALE GENOMIC DNA]</scope>
    <source>
        <strain evidence="16 17">Z446</strain>
    </source>
</reference>
<dbReference type="RefSeq" id="WP_143418245.1">
    <property type="nucleotide sequence ID" value="NZ_VJXR01000021.1"/>
</dbReference>
<dbReference type="InterPro" id="IPR042112">
    <property type="entry name" value="P_AcTrfase_dom2"/>
</dbReference>
<dbReference type="Gene3D" id="3.40.50.10950">
    <property type="match status" value="1"/>
</dbReference>
<comment type="domain">
    <text evidence="13">The N-terminal region seems to be important for proper quaternary structure. The C-terminal region contains the substrate-binding site.</text>
</comment>
<dbReference type="EMBL" id="VJXR01000021">
    <property type="protein sequence ID" value="TRW45576.1"/>
    <property type="molecule type" value="Genomic_DNA"/>
</dbReference>
<comment type="pathway">
    <text evidence="3 13">Metabolic intermediate biosynthesis; acetyl-CoA biosynthesis; acetyl-CoA from acetate: step 2/2.</text>
</comment>
<comment type="similarity">
    <text evidence="5 13">In the N-terminal section; belongs to the CobB/CobQ family.</text>
</comment>
<dbReference type="PANTHER" id="PTHR43356:SF3">
    <property type="entry name" value="PHOSPHATE ACETYLTRANSFERASE"/>
    <property type="match status" value="1"/>
</dbReference>
<dbReference type="NCBIfam" id="TIGR00651">
    <property type="entry name" value="pta"/>
    <property type="match status" value="1"/>
</dbReference>
<evidence type="ECO:0000259" key="14">
    <source>
        <dbReference type="Pfam" id="PF01515"/>
    </source>
</evidence>
<dbReference type="GO" id="GO:0006085">
    <property type="term" value="P:acetyl-CoA biosynthetic process"/>
    <property type="evidence" value="ECO:0007669"/>
    <property type="project" value="UniProtKB-UniPathway"/>
</dbReference>
<keyword evidence="10 13" id="KW-0012">Acyltransferase</keyword>
<evidence type="ECO:0000256" key="3">
    <source>
        <dbReference type="ARBA" id="ARBA00004989"/>
    </source>
</evidence>
<protein>
    <recommendedName>
        <fullName evidence="7 13">Phosphate acetyltransferase</fullName>
        <ecNumber evidence="6 13">2.3.1.8</ecNumber>
    </recommendedName>
    <alternativeName>
        <fullName evidence="11 13">Phosphotransacetylase</fullName>
    </alternativeName>
</protein>
<evidence type="ECO:0000259" key="15">
    <source>
        <dbReference type="Pfam" id="PF07085"/>
    </source>
</evidence>
<dbReference type="UniPathway" id="UPA00340">
    <property type="reaction ID" value="UER00459"/>
</dbReference>
<dbReference type="SUPFAM" id="SSF52540">
    <property type="entry name" value="P-loop containing nucleoside triphosphate hydrolases"/>
    <property type="match status" value="1"/>
</dbReference>
<dbReference type="NCBIfam" id="NF004167">
    <property type="entry name" value="PRK05632.1"/>
    <property type="match status" value="1"/>
</dbReference>
<dbReference type="Pfam" id="PF01515">
    <property type="entry name" value="PTA_PTB"/>
    <property type="match status" value="1"/>
</dbReference>
<evidence type="ECO:0000256" key="2">
    <source>
        <dbReference type="ARBA" id="ARBA00004496"/>
    </source>
</evidence>
<accession>A0A552WS91</accession>
<dbReference type="Gene3D" id="3.40.50.300">
    <property type="entry name" value="P-loop containing nucleotide triphosphate hydrolases"/>
    <property type="match status" value="1"/>
</dbReference>
<dbReference type="SUPFAM" id="SSF75138">
    <property type="entry name" value="HprK N-terminal domain-like"/>
    <property type="match status" value="1"/>
</dbReference>
<dbReference type="InterPro" id="IPR016475">
    <property type="entry name" value="P-Actrans_bac"/>
</dbReference>
<dbReference type="InterPro" id="IPR027417">
    <property type="entry name" value="P-loop_NTPase"/>
</dbReference>
<evidence type="ECO:0000256" key="6">
    <source>
        <dbReference type="ARBA" id="ARBA00012707"/>
    </source>
</evidence>
<dbReference type="FunFam" id="3.40.50.10750:FF:000001">
    <property type="entry name" value="Phosphate acetyltransferase"/>
    <property type="match status" value="1"/>
</dbReference>
<comment type="catalytic activity">
    <reaction evidence="1 13">
        <text>acetyl-CoA + phosphate = acetyl phosphate + CoA</text>
        <dbReference type="Rhea" id="RHEA:19521"/>
        <dbReference type="ChEBI" id="CHEBI:22191"/>
        <dbReference type="ChEBI" id="CHEBI:43474"/>
        <dbReference type="ChEBI" id="CHEBI:57287"/>
        <dbReference type="ChEBI" id="CHEBI:57288"/>
        <dbReference type="EC" id="2.3.1.8"/>
    </reaction>
</comment>
<dbReference type="GO" id="GO:0008959">
    <property type="term" value="F:phosphate acetyltransferase activity"/>
    <property type="evidence" value="ECO:0007669"/>
    <property type="project" value="UniProtKB-EC"/>
</dbReference>
<comment type="function">
    <text evidence="12 13">Involved in acetate metabolism.</text>
</comment>
<dbReference type="InterPro" id="IPR004614">
    <property type="entry name" value="P_AcTrfase"/>
</dbReference>
<dbReference type="Proteomes" id="UP000318693">
    <property type="component" value="Unassembled WGS sequence"/>
</dbReference>
<evidence type="ECO:0000256" key="12">
    <source>
        <dbReference type="ARBA" id="ARBA00049955"/>
    </source>
</evidence>
<evidence type="ECO:0000256" key="11">
    <source>
        <dbReference type="ARBA" id="ARBA00031108"/>
    </source>
</evidence>
<dbReference type="InterPro" id="IPR028979">
    <property type="entry name" value="Ser_kin/Pase_Hpr-like_N_sf"/>
</dbReference>
<dbReference type="EC" id="2.3.1.8" evidence="6 13"/>
<dbReference type="InterPro" id="IPR050500">
    <property type="entry name" value="Phos_Acetyltrans/Butyryltrans"/>
</dbReference>
<evidence type="ECO:0000256" key="8">
    <source>
        <dbReference type="ARBA" id="ARBA00022490"/>
    </source>
</evidence>
<evidence type="ECO:0000256" key="4">
    <source>
        <dbReference type="ARBA" id="ARBA00008756"/>
    </source>
</evidence>
<dbReference type="Pfam" id="PF13500">
    <property type="entry name" value="AAA_26"/>
    <property type="match status" value="1"/>
</dbReference>
<sequence length="699" mass="74697">MARSIYIASPEGHTGKSAVALGLVDLFVRRVEKVGVFRPVTRSREERDTVVELLLGHGVQGTYEDSVGVTYEDVHADPDAALSTIVERYRTVERNNEVVIVVGSDYTDVAGPAELAFNARVAANLGAPVLLVVSALDRTPDEVAQLAELATSEITHDHATTVGVLANRCAPEQLGEVRAALGALNLPVWVLPEVPLLSAPVVRDLMRALDGELLLGDEALLEREAEQLLVSGMNTEHILERLKDGMLAIAAGDRPEVLMTLVMAHASEGFPSLSGIVLNGGYRPSPQVIKMVEGLGQRLPIIATSHDTYESARIVATTRGVFSRGTQRKKDVALGLFEQHIDAEELMHTLDVPRSAVVTPLMFESTLLERARADRQRVVLPEGKDDRILRAASTLLSRQVADLTILGNEAKIRARAAELGLDLDAAQIIDPATSELLERFAEEYARLRAHKGMTIERAREIVRDVSYFGTMMVHTGEADGMVSGAAHTTAHTIKPSFEIIKTKPGTSIVSSVFLMCLADRVLVYGDCAVNPDPTAEQLADIAISSAATAAQFGVAPRVAMLSYSTGQSGTGADVDKVRAATDFVRERRPDLDVEGPIQYDAAVDASVAQTKLPDSAVAGKATVFVFPDLNTGNNTYKAVQRSAGAIAVGPVLQGLNKPVNDLSRGALVQDIVNTVAITAVQAQADKAARAAATPKEIHA</sequence>
<organism evidence="16 17">
    <name type="scientific">Georgenia yuyongxinii</name>
    <dbReference type="NCBI Taxonomy" id="2589797"/>
    <lineage>
        <taxon>Bacteria</taxon>
        <taxon>Bacillati</taxon>
        <taxon>Actinomycetota</taxon>
        <taxon>Actinomycetes</taxon>
        <taxon>Micrococcales</taxon>
        <taxon>Bogoriellaceae</taxon>
        <taxon>Georgenia</taxon>
    </lineage>
</organism>
<evidence type="ECO:0000256" key="10">
    <source>
        <dbReference type="ARBA" id="ARBA00023315"/>
    </source>
</evidence>
<evidence type="ECO:0000256" key="9">
    <source>
        <dbReference type="ARBA" id="ARBA00022679"/>
    </source>
</evidence>